<dbReference type="InterPro" id="IPR011701">
    <property type="entry name" value="MFS"/>
</dbReference>
<dbReference type="Gene3D" id="1.20.1250.20">
    <property type="entry name" value="MFS general substrate transporter like domains"/>
    <property type="match status" value="1"/>
</dbReference>
<keyword evidence="4 9" id="KW-0812">Transmembrane</keyword>
<reference evidence="11 12" key="1">
    <citation type="submission" date="2018-03" db="EMBL/GenBank/DDBJ databases">
        <title>Massilia armeniaca sp. nov., isolated from desert soil.</title>
        <authorList>
            <person name="Huang H."/>
            <person name="Ren M."/>
        </authorList>
    </citation>
    <scope>NUCLEOTIDE SEQUENCE [LARGE SCALE GENOMIC DNA]</scope>
    <source>
        <strain evidence="11 12">ZMN-3</strain>
    </source>
</reference>
<dbReference type="CDD" id="cd06173">
    <property type="entry name" value="MFS_MefA_like"/>
    <property type="match status" value="1"/>
</dbReference>
<comment type="similarity">
    <text evidence="7">Belongs to the major facilitator superfamily. Drug:H(+) antiporter-3 (DHA3) (TC 2.A.1.21) family.</text>
</comment>
<evidence type="ECO:0000313" key="11">
    <source>
        <dbReference type="EMBL" id="AVR96583.1"/>
    </source>
</evidence>
<dbReference type="PANTHER" id="PTHR23513">
    <property type="entry name" value="INTEGRAL MEMBRANE EFFLUX PROTEIN-RELATED"/>
    <property type="match status" value="1"/>
</dbReference>
<feature type="transmembrane region" description="Helical" evidence="9">
    <location>
        <begin position="375"/>
        <end position="398"/>
    </location>
</feature>
<evidence type="ECO:0000256" key="2">
    <source>
        <dbReference type="ARBA" id="ARBA00022448"/>
    </source>
</evidence>
<name>A0A2R4CAG0_9BURK</name>
<feature type="transmembrane region" description="Helical" evidence="9">
    <location>
        <begin position="218"/>
        <end position="245"/>
    </location>
</feature>
<evidence type="ECO:0000256" key="1">
    <source>
        <dbReference type="ARBA" id="ARBA00004651"/>
    </source>
</evidence>
<evidence type="ECO:0000256" key="4">
    <source>
        <dbReference type="ARBA" id="ARBA00022692"/>
    </source>
</evidence>
<dbReference type="PROSITE" id="PS50850">
    <property type="entry name" value="MFS"/>
    <property type="match status" value="1"/>
</dbReference>
<dbReference type="RefSeq" id="WP_219909779.1">
    <property type="nucleotide sequence ID" value="NZ_CP028324.1"/>
</dbReference>
<dbReference type="InterPro" id="IPR036259">
    <property type="entry name" value="MFS_trans_sf"/>
</dbReference>
<feature type="domain" description="Major facilitator superfamily (MFS) profile" evidence="10">
    <location>
        <begin position="17"/>
        <end position="405"/>
    </location>
</feature>
<evidence type="ECO:0000256" key="9">
    <source>
        <dbReference type="SAM" id="Phobius"/>
    </source>
</evidence>
<feature type="transmembrane region" description="Helical" evidence="9">
    <location>
        <begin position="110"/>
        <end position="138"/>
    </location>
</feature>
<evidence type="ECO:0000256" key="8">
    <source>
        <dbReference type="ARBA" id="ARBA00040914"/>
    </source>
</evidence>
<feature type="transmembrane region" description="Helical" evidence="9">
    <location>
        <begin position="159"/>
        <end position="183"/>
    </location>
</feature>
<dbReference type="InterPro" id="IPR020846">
    <property type="entry name" value="MFS_dom"/>
</dbReference>
<feature type="transmembrane region" description="Helical" evidence="9">
    <location>
        <begin position="21"/>
        <end position="41"/>
    </location>
</feature>
<evidence type="ECO:0000256" key="3">
    <source>
        <dbReference type="ARBA" id="ARBA00022475"/>
    </source>
</evidence>
<dbReference type="GO" id="GO:0022857">
    <property type="term" value="F:transmembrane transporter activity"/>
    <property type="evidence" value="ECO:0007669"/>
    <property type="project" value="InterPro"/>
</dbReference>
<organism evidence="11 12">
    <name type="scientific">Pseudoduganella armeniaca</name>
    <dbReference type="NCBI Taxonomy" id="2072590"/>
    <lineage>
        <taxon>Bacteria</taxon>
        <taxon>Pseudomonadati</taxon>
        <taxon>Pseudomonadota</taxon>
        <taxon>Betaproteobacteria</taxon>
        <taxon>Burkholderiales</taxon>
        <taxon>Oxalobacteraceae</taxon>
        <taxon>Telluria group</taxon>
        <taxon>Pseudoduganella</taxon>
    </lineage>
</organism>
<keyword evidence="6 9" id="KW-0472">Membrane</keyword>
<evidence type="ECO:0000313" key="12">
    <source>
        <dbReference type="Proteomes" id="UP000240505"/>
    </source>
</evidence>
<dbReference type="NCBIfam" id="NF007792">
    <property type="entry name" value="PRK10489.1"/>
    <property type="match status" value="1"/>
</dbReference>
<keyword evidence="2" id="KW-0813">Transport</keyword>
<keyword evidence="3" id="KW-1003">Cell membrane</keyword>
<evidence type="ECO:0000256" key="7">
    <source>
        <dbReference type="ARBA" id="ARBA00038075"/>
    </source>
</evidence>
<feature type="transmembrane region" description="Helical" evidence="9">
    <location>
        <begin position="317"/>
        <end position="337"/>
    </location>
</feature>
<feature type="transmembrane region" description="Helical" evidence="9">
    <location>
        <begin position="292"/>
        <end position="310"/>
    </location>
</feature>
<keyword evidence="12" id="KW-1185">Reference proteome</keyword>
<accession>A0A2R4CAG0</accession>
<sequence>MKKKLFADFGLLRRNPAFRSVFIARTISLLGLGMLSVAVPMQIHALTGDPLKVGTAMAVEGAGMFIGLLLGGVLADRWDRRRLILAARFICGLGFVGLAANAWLEAPSLLAIYVLAAWDGFFGALGVTALMACMPVIVGRENLMQARAISMVTMRLATVISPAVGGALIALAGVGWCYLIAAIGTGLTLLPLLGLPTMQPQGGEDEHPLRALAQGFRFLVTNAVVAGTAVAGTIVTLATAVRVLFPALAEAQHGPAAAAMAAGLMYSAVPLGATLGALVSGWTEGLRRPGRAMLLAGVGACTCVMLLGLAPPLPVSLLLLVAFGYLVSVASLLQYALVQGHTPDHYLGRVNGLWTAQEAGGDALGSVGIGMVGKFASALSGVFLFGATAAVLGVLMLLGCRRLREAPLHSPELAAEQAAA</sequence>
<proteinExistence type="inferred from homology"/>
<dbReference type="Proteomes" id="UP000240505">
    <property type="component" value="Chromosome"/>
</dbReference>
<dbReference type="PANTHER" id="PTHR23513:SF9">
    <property type="entry name" value="ENTEROBACTIN EXPORTER ENTS"/>
    <property type="match status" value="1"/>
</dbReference>
<gene>
    <name evidence="11" type="ORF">C9I28_13425</name>
</gene>
<dbReference type="GO" id="GO:0005886">
    <property type="term" value="C:plasma membrane"/>
    <property type="evidence" value="ECO:0007669"/>
    <property type="project" value="UniProtKB-SubCell"/>
</dbReference>
<feature type="transmembrane region" description="Helical" evidence="9">
    <location>
        <begin position="85"/>
        <end position="104"/>
    </location>
</feature>
<dbReference type="AlphaFoldDB" id="A0A2R4CAG0"/>
<dbReference type="KEGG" id="masz:C9I28_13425"/>
<dbReference type="Pfam" id="PF07690">
    <property type="entry name" value="MFS_1"/>
    <property type="match status" value="1"/>
</dbReference>
<keyword evidence="5 9" id="KW-1133">Transmembrane helix</keyword>
<comment type="subcellular location">
    <subcellularLocation>
        <location evidence="1">Cell membrane</location>
        <topology evidence="1">Multi-pass membrane protein</topology>
    </subcellularLocation>
</comment>
<feature type="transmembrane region" description="Helical" evidence="9">
    <location>
        <begin position="53"/>
        <end position="73"/>
    </location>
</feature>
<evidence type="ECO:0000256" key="5">
    <source>
        <dbReference type="ARBA" id="ARBA00022989"/>
    </source>
</evidence>
<dbReference type="SUPFAM" id="SSF103473">
    <property type="entry name" value="MFS general substrate transporter"/>
    <property type="match status" value="1"/>
</dbReference>
<dbReference type="EMBL" id="CP028324">
    <property type="protein sequence ID" value="AVR96583.1"/>
    <property type="molecule type" value="Genomic_DNA"/>
</dbReference>
<evidence type="ECO:0000259" key="10">
    <source>
        <dbReference type="PROSITE" id="PS50850"/>
    </source>
</evidence>
<feature type="transmembrane region" description="Helical" evidence="9">
    <location>
        <begin position="257"/>
        <end position="280"/>
    </location>
</feature>
<evidence type="ECO:0000256" key="6">
    <source>
        <dbReference type="ARBA" id="ARBA00023136"/>
    </source>
</evidence>
<protein>
    <recommendedName>
        <fullName evidence="8">Multidrug efflux pump Tap</fullName>
    </recommendedName>
</protein>